<dbReference type="HOGENOM" id="CLU_677810_0_0_0"/>
<dbReference type="eggNOG" id="ENOG5032TNA">
    <property type="taxonomic scope" value="Bacteria"/>
</dbReference>
<dbReference type="EMBL" id="CP002683">
    <property type="protein sequence ID" value="AEH45810.1"/>
    <property type="molecule type" value="Genomic_DNA"/>
</dbReference>
<dbReference type="PaxDb" id="667014-Thein_1956"/>
<sequence>MRPLVNRFLLLICFLLLSGGSRAQPPDNNPHLSEARKIAEKSLEEMKKGPHYREAISRARTSAGIAIEKNRDLLKEKKPPGKRSPGSKNFIKKRYYLIISSSVPTETLRTYMAQIERLRKKGVEIVPVVRGFVGGMKKIRPTIEFYLKIALKDPSVGLSGDNLRPVAISVDPNAARGVFAVPALKTKDGSCTVYGDAPLPFLLGKIREHECGKRFGAVFEFAERDALAEIKEAAERAFPNPEKMRAFFARRVREFTYLPGAKLLPPAKETRFKVVKPEYELPFDVRDPKTGEILYPRGYRFNPLEYAPSVPFEVLLINGTRQKEVAFARRMVSEDPHLSVWALGGDARKLSGVVGRPVFSGETLARKGWCAATPCLVRRKGEVLEVKEFGPKEIKGGNGAANTAGS</sequence>
<proteinExistence type="predicted"/>
<feature type="chain" id="PRO_5003367256" evidence="1">
    <location>
        <begin position="24"/>
        <end position="406"/>
    </location>
</feature>
<evidence type="ECO:0000256" key="1">
    <source>
        <dbReference type="SAM" id="SignalP"/>
    </source>
</evidence>
<dbReference type="InParanoid" id="F8ACN5"/>
<evidence type="ECO:0000313" key="2">
    <source>
        <dbReference type="EMBL" id="AEH45810.1"/>
    </source>
</evidence>
<dbReference type="STRING" id="667014.Thein_1956"/>
<dbReference type="InterPro" id="IPR019106">
    <property type="entry name" value="T4SS_TrbC"/>
</dbReference>
<keyword evidence="1" id="KW-0732">Signal</keyword>
<reference evidence="2 3" key="2">
    <citation type="journal article" date="2012" name="Stand. Genomic Sci.">
        <title>Complete genome sequence of the thermophilic sulfate-reducing ocean bacterium Thermodesulfatator indicus type strain (CIR29812(T)).</title>
        <authorList>
            <person name="Anderson I."/>
            <person name="Saunders E."/>
            <person name="Lapidus A."/>
            <person name="Nolan M."/>
            <person name="Lucas S."/>
            <person name="Tice H."/>
            <person name="Del Rio T.G."/>
            <person name="Cheng J.F."/>
            <person name="Han C."/>
            <person name="Tapia R."/>
            <person name="Goodwin L.A."/>
            <person name="Pitluck S."/>
            <person name="Liolios K."/>
            <person name="Mavromatis K."/>
            <person name="Pagani I."/>
            <person name="Ivanova N."/>
            <person name="Mikhailova N."/>
            <person name="Pati A."/>
            <person name="Chen A."/>
            <person name="Palaniappan K."/>
            <person name="Land M."/>
            <person name="Hauser L."/>
            <person name="Jeffries C.D."/>
            <person name="Chang Y.J."/>
            <person name="Brambilla E.M."/>
            <person name="Rohde M."/>
            <person name="Spring S."/>
            <person name="Goker M."/>
            <person name="Detter J.C."/>
            <person name="Woyke T."/>
            <person name="Bristow J."/>
            <person name="Eisen J.A."/>
            <person name="Markowitz V."/>
            <person name="Hugenholtz P."/>
            <person name="Kyrpides N.C."/>
            <person name="Klenk H.P."/>
        </authorList>
    </citation>
    <scope>NUCLEOTIDE SEQUENCE [LARGE SCALE GENOMIC DNA]</scope>
    <source>
        <strain evidence="3">DSM 15286 / JCM 11887 / CIR29812</strain>
    </source>
</reference>
<protein>
    <submittedName>
        <fullName evidence="2">Type-F conjugative transfer system pilin assembly protein TrbC</fullName>
    </submittedName>
</protein>
<reference evidence="3" key="1">
    <citation type="submission" date="2011-04" db="EMBL/GenBank/DDBJ databases">
        <title>The complete genome of Thermodesulfatator indicus DSM 15286.</title>
        <authorList>
            <person name="Lucas S."/>
            <person name="Copeland A."/>
            <person name="Lapidus A."/>
            <person name="Bruce D."/>
            <person name="Goodwin L."/>
            <person name="Pitluck S."/>
            <person name="Peters L."/>
            <person name="Kyrpides N."/>
            <person name="Mavromatis K."/>
            <person name="Pagani I."/>
            <person name="Ivanova N."/>
            <person name="Saunders L."/>
            <person name="Detter J.C."/>
            <person name="Tapia R."/>
            <person name="Han C."/>
            <person name="Land M."/>
            <person name="Hauser L."/>
            <person name="Markowitz V."/>
            <person name="Cheng J.-F."/>
            <person name="Hugenholtz P."/>
            <person name="Woyke T."/>
            <person name="Wu D."/>
            <person name="Spring S."/>
            <person name="Schroeder M."/>
            <person name="Brambilla E."/>
            <person name="Klenk H.-P."/>
            <person name="Eisen J.A."/>
        </authorList>
    </citation>
    <scope>NUCLEOTIDE SEQUENCE [LARGE SCALE GENOMIC DNA]</scope>
    <source>
        <strain evidence="3">DSM 15286 / JCM 11887 / CIR29812</strain>
    </source>
</reference>
<gene>
    <name evidence="2" type="ordered locus">Thein_1956</name>
</gene>
<keyword evidence="3" id="KW-1185">Reference proteome</keyword>
<dbReference type="Proteomes" id="UP000006793">
    <property type="component" value="Chromosome"/>
</dbReference>
<accession>F8ACN5</accession>
<organism evidence="2 3">
    <name type="scientific">Thermodesulfatator indicus (strain DSM 15286 / JCM 11887 / CIR29812)</name>
    <dbReference type="NCBI Taxonomy" id="667014"/>
    <lineage>
        <taxon>Bacteria</taxon>
        <taxon>Pseudomonadati</taxon>
        <taxon>Thermodesulfobacteriota</taxon>
        <taxon>Thermodesulfobacteria</taxon>
        <taxon>Thermodesulfobacteriales</taxon>
        <taxon>Thermodesulfatatoraceae</taxon>
        <taxon>Thermodesulfatator</taxon>
    </lineage>
</organism>
<dbReference type="OrthoDB" id="9810604at2"/>
<feature type="signal peptide" evidence="1">
    <location>
        <begin position="1"/>
        <end position="23"/>
    </location>
</feature>
<dbReference type="AlphaFoldDB" id="F8ACN5"/>
<dbReference type="KEGG" id="tid:Thein_1956"/>
<evidence type="ECO:0000313" key="3">
    <source>
        <dbReference type="Proteomes" id="UP000006793"/>
    </source>
</evidence>
<dbReference type="Pfam" id="PF09673">
    <property type="entry name" value="TrbC_Ftype"/>
    <property type="match status" value="1"/>
</dbReference>
<name>F8ACN5_THEID</name>